<evidence type="ECO:0000256" key="1">
    <source>
        <dbReference type="SAM" id="MobiDB-lite"/>
    </source>
</evidence>
<dbReference type="GO" id="GO:0008834">
    <property type="term" value="F:ditrans,polycis-undecaprenyl-diphosphate synthase [(2E,6E)-farnesyl-diphosphate specific] activity"/>
    <property type="evidence" value="ECO:0007669"/>
    <property type="project" value="UniProtKB-EC"/>
</dbReference>
<dbReference type="EC" id="2.5.1.31" evidence="2"/>
<evidence type="ECO:0000313" key="2">
    <source>
        <dbReference type="EMBL" id="CAA9417557.1"/>
    </source>
</evidence>
<feature type="compositionally biased region" description="Basic residues" evidence="1">
    <location>
        <begin position="101"/>
        <end position="122"/>
    </location>
</feature>
<name>A0A6J4PLP3_9ACTN</name>
<accession>A0A6J4PLP3</accession>
<dbReference type="AlphaFoldDB" id="A0A6J4PLP3"/>
<feature type="compositionally biased region" description="Low complexity" evidence="1">
    <location>
        <begin position="72"/>
        <end position="94"/>
    </location>
</feature>
<reference evidence="2" key="1">
    <citation type="submission" date="2020-02" db="EMBL/GenBank/DDBJ databases">
        <authorList>
            <person name="Meier V. D."/>
        </authorList>
    </citation>
    <scope>NUCLEOTIDE SEQUENCE</scope>
    <source>
        <strain evidence="2">AVDCRST_MAG55</strain>
    </source>
</reference>
<feature type="compositionally biased region" description="Basic residues" evidence="1">
    <location>
        <begin position="30"/>
        <end position="41"/>
    </location>
</feature>
<feature type="non-terminal residue" evidence="2">
    <location>
        <position position="1"/>
    </location>
</feature>
<keyword evidence="2" id="KW-0808">Transferase</keyword>
<feature type="non-terminal residue" evidence="2">
    <location>
        <position position="218"/>
    </location>
</feature>
<protein>
    <submittedName>
        <fullName evidence="2">Undecaprenyl diphosphate synthase</fullName>
        <ecNumber evidence="2">2.5.1.31</ecNumber>
    </submittedName>
</protein>
<feature type="compositionally biased region" description="Basic and acidic residues" evidence="1">
    <location>
        <begin position="123"/>
        <end position="132"/>
    </location>
</feature>
<proteinExistence type="predicted"/>
<gene>
    <name evidence="2" type="ORF">AVDCRST_MAG55-1761</name>
</gene>
<sequence>GRQRPLGPATLAAQGRRPPRGRGRSDPAPRSRRPGRCRNPHPLRLLDGELGQAPVRGQDAHAPLYGDGPQEGAGAKRAGRPAALPGPPRGVAGARSGGAARGRRAHGAKRPARRLHRPQLRRTCRDSGRHPADAGGRPGAGGGRRGDVRPLPLRPRGAGGGSGDPDERRVARLKFSALADRLRRVLRHGDPLARLLRRRVHTSPRSLRLPVQAPGWRL</sequence>
<organism evidence="2">
    <name type="scientific">uncultured Rubrobacteraceae bacterium</name>
    <dbReference type="NCBI Taxonomy" id="349277"/>
    <lineage>
        <taxon>Bacteria</taxon>
        <taxon>Bacillati</taxon>
        <taxon>Actinomycetota</taxon>
        <taxon>Rubrobacteria</taxon>
        <taxon>Rubrobacterales</taxon>
        <taxon>Rubrobacteraceae</taxon>
        <taxon>environmental samples</taxon>
    </lineage>
</organism>
<feature type="region of interest" description="Disordered" evidence="1">
    <location>
        <begin position="1"/>
        <end position="168"/>
    </location>
</feature>
<dbReference type="EMBL" id="CADCUZ010000076">
    <property type="protein sequence ID" value="CAA9417557.1"/>
    <property type="molecule type" value="Genomic_DNA"/>
</dbReference>